<gene>
    <name evidence="7" type="ORF">SBU_001585</name>
</gene>
<dbReference type="InterPro" id="IPR051611">
    <property type="entry name" value="ECF_transporter_component"/>
</dbReference>
<dbReference type="AlphaFoldDB" id="A0A1F2P2P4"/>
<accession>A0A1F2P2P4</accession>
<comment type="caution">
    <text evidence="7">The sequence shown here is derived from an EMBL/GenBank/DDBJ whole genome shotgun (WGS) entry which is preliminary data.</text>
</comment>
<dbReference type="InterPro" id="IPR003339">
    <property type="entry name" value="ABC/ECF_trnsptr_transmembrane"/>
</dbReference>
<sequence>MTPAARILTSVIAIVGIVVASLRALLLIGLILTLLTLAMRAFRYTVRRILVVLPLLIMLVAVHPFTHEGREIMSLFGLSMTDEGVLAALRLFLRIVLSLTVASLLLYRMDEAGLIRGLADLRVPYEIVMIIALMTRYIRLLRGELHTMIMAQKARCFDLRDRRIPLRRKAEVLASTIGMLFVRTSERAEHIYMGMISRGFGRGSISYRSGNFLNSCDLILIGLTLAFFILIDLIL</sequence>
<keyword evidence="5 6" id="KW-0472">Membrane</keyword>
<dbReference type="Proteomes" id="UP000185779">
    <property type="component" value="Unassembled WGS sequence"/>
</dbReference>
<evidence type="ECO:0000256" key="2">
    <source>
        <dbReference type="ARBA" id="ARBA00022475"/>
    </source>
</evidence>
<dbReference type="GO" id="GO:0005886">
    <property type="term" value="C:plasma membrane"/>
    <property type="evidence" value="ECO:0007669"/>
    <property type="project" value="UniProtKB-ARBA"/>
</dbReference>
<keyword evidence="4 6" id="KW-1133">Transmembrane helix</keyword>
<reference evidence="7" key="1">
    <citation type="submission" date="2016-05" db="EMBL/GenBank/DDBJ databases">
        <title>Microbial consortia oxidize butane by reversing methanogenesis.</title>
        <authorList>
            <person name="Laso-Perez R."/>
            <person name="Richter M."/>
            <person name="Wegener G."/>
            <person name="Musat F."/>
        </authorList>
    </citation>
    <scope>NUCLEOTIDE SEQUENCE [LARGE SCALE GENOMIC DNA]</scope>
    <source>
        <strain evidence="7">BOX1</strain>
    </source>
</reference>
<feature type="transmembrane region" description="Helical" evidence="6">
    <location>
        <begin position="212"/>
        <end position="234"/>
    </location>
</feature>
<feature type="transmembrane region" description="Helical" evidence="6">
    <location>
        <begin position="12"/>
        <end position="37"/>
    </location>
</feature>
<evidence type="ECO:0000256" key="6">
    <source>
        <dbReference type="SAM" id="Phobius"/>
    </source>
</evidence>
<evidence type="ECO:0000313" key="7">
    <source>
        <dbReference type="EMBL" id="OFV65490.1"/>
    </source>
</evidence>
<dbReference type="PANTHER" id="PTHR34857">
    <property type="entry name" value="SLL0384 PROTEIN"/>
    <property type="match status" value="1"/>
</dbReference>
<evidence type="ECO:0000256" key="1">
    <source>
        <dbReference type="ARBA" id="ARBA00004141"/>
    </source>
</evidence>
<keyword evidence="8" id="KW-1185">Reference proteome</keyword>
<feature type="transmembrane region" description="Helical" evidence="6">
    <location>
        <begin position="86"/>
        <end position="107"/>
    </location>
</feature>
<keyword evidence="3 6" id="KW-0812">Transmembrane</keyword>
<dbReference type="STRING" id="1839936.SBU_001585"/>
<feature type="transmembrane region" description="Helical" evidence="6">
    <location>
        <begin position="49"/>
        <end position="66"/>
    </location>
</feature>
<dbReference type="PANTHER" id="PTHR34857:SF2">
    <property type="entry name" value="SLL0384 PROTEIN"/>
    <property type="match status" value="1"/>
</dbReference>
<dbReference type="Pfam" id="PF02361">
    <property type="entry name" value="CbiQ"/>
    <property type="match status" value="1"/>
</dbReference>
<evidence type="ECO:0000313" key="8">
    <source>
        <dbReference type="Proteomes" id="UP000185779"/>
    </source>
</evidence>
<evidence type="ECO:0000256" key="4">
    <source>
        <dbReference type="ARBA" id="ARBA00022989"/>
    </source>
</evidence>
<organism evidence="7 8">
    <name type="scientific">Candidatus Syntropharchaeum butanivorans</name>
    <dbReference type="NCBI Taxonomy" id="1839936"/>
    <lineage>
        <taxon>Archaea</taxon>
        <taxon>Methanobacteriati</taxon>
        <taxon>Methanobacteriota</taxon>
        <taxon>Stenosarchaea group</taxon>
        <taxon>Methanomicrobia</taxon>
        <taxon>Methanosarcinales</taxon>
        <taxon>ANME-2 cluster</taxon>
        <taxon>Candidatus Syntropharchaeum</taxon>
    </lineage>
</organism>
<proteinExistence type="predicted"/>
<evidence type="ECO:0000256" key="3">
    <source>
        <dbReference type="ARBA" id="ARBA00022692"/>
    </source>
</evidence>
<dbReference type="CDD" id="cd16914">
    <property type="entry name" value="EcfT"/>
    <property type="match status" value="1"/>
</dbReference>
<comment type="subcellular location">
    <subcellularLocation>
        <location evidence="1">Membrane</location>
        <topology evidence="1">Multi-pass membrane protein</topology>
    </subcellularLocation>
</comment>
<name>A0A1F2P2P4_9EURY</name>
<keyword evidence="2" id="KW-1003">Cell membrane</keyword>
<evidence type="ECO:0000256" key="5">
    <source>
        <dbReference type="ARBA" id="ARBA00023136"/>
    </source>
</evidence>
<protein>
    <submittedName>
        <fullName evidence="7">Cobalt transport protein</fullName>
    </submittedName>
</protein>
<dbReference type="EMBL" id="LYOR01000013">
    <property type="protein sequence ID" value="OFV65490.1"/>
    <property type="molecule type" value="Genomic_DNA"/>
</dbReference>